<keyword evidence="2 3" id="KW-0040">ANK repeat</keyword>
<organism evidence="4 5">
    <name type="scientific">Symbiodinium microadriaticum</name>
    <name type="common">Dinoflagellate</name>
    <name type="synonym">Zooxanthella microadriatica</name>
    <dbReference type="NCBI Taxonomy" id="2951"/>
    <lineage>
        <taxon>Eukaryota</taxon>
        <taxon>Sar</taxon>
        <taxon>Alveolata</taxon>
        <taxon>Dinophyceae</taxon>
        <taxon>Suessiales</taxon>
        <taxon>Symbiodiniaceae</taxon>
        <taxon>Symbiodinium</taxon>
    </lineage>
</organism>
<evidence type="ECO:0000313" key="4">
    <source>
        <dbReference type="EMBL" id="OLP81975.1"/>
    </source>
</evidence>
<name>A0A1Q9CGB7_SYMMI</name>
<dbReference type="PROSITE" id="PS50297">
    <property type="entry name" value="ANK_REP_REGION"/>
    <property type="match status" value="1"/>
</dbReference>
<accession>A0A1Q9CGB7</accession>
<dbReference type="PROSITE" id="PS50088">
    <property type="entry name" value="ANK_REPEAT"/>
    <property type="match status" value="1"/>
</dbReference>
<evidence type="ECO:0000256" key="1">
    <source>
        <dbReference type="ARBA" id="ARBA00022737"/>
    </source>
</evidence>
<dbReference type="PANTHER" id="PTHR24123">
    <property type="entry name" value="ANKYRIN REPEAT-CONTAINING"/>
    <property type="match status" value="1"/>
</dbReference>
<evidence type="ECO:0000313" key="5">
    <source>
        <dbReference type="Proteomes" id="UP000186817"/>
    </source>
</evidence>
<reference evidence="4 5" key="1">
    <citation type="submission" date="2016-02" db="EMBL/GenBank/DDBJ databases">
        <title>Genome analysis of coral dinoflagellate symbionts highlights evolutionary adaptations to a symbiotic lifestyle.</title>
        <authorList>
            <person name="Aranda M."/>
            <person name="Li Y."/>
            <person name="Liew Y.J."/>
            <person name="Baumgarten S."/>
            <person name="Simakov O."/>
            <person name="Wilson M."/>
            <person name="Piel J."/>
            <person name="Ashoor H."/>
            <person name="Bougouffa S."/>
            <person name="Bajic V.B."/>
            <person name="Ryu T."/>
            <person name="Ravasi T."/>
            <person name="Bayer T."/>
            <person name="Micklem G."/>
            <person name="Kim H."/>
            <person name="Bhak J."/>
            <person name="Lajeunesse T.C."/>
            <person name="Voolstra C.R."/>
        </authorList>
    </citation>
    <scope>NUCLEOTIDE SEQUENCE [LARGE SCALE GENOMIC DNA]</scope>
    <source>
        <strain evidence="4 5">CCMP2467</strain>
    </source>
</reference>
<dbReference type="OrthoDB" id="411337at2759"/>
<dbReference type="PANTHER" id="PTHR24123:SF33">
    <property type="entry name" value="PROTEIN HOS4"/>
    <property type="match status" value="1"/>
</dbReference>
<dbReference type="Pfam" id="PF00023">
    <property type="entry name" value="Ank"/>
    <property type="match status" value="1"/>
</dbReference>
<evidence type="ECO:0000256" key="2">
    <source>
        <dbReference type="ARBA" id="ARBA00023043"/>
    </source>
</evidence>
<comment type="caution">
    <text evidence="4">The sequence shown here is derived from an EMBL/GenBank/DDBJ whole genome shotgun (WGS) entry which is preliminary data.</text>
</comment>
<dbReference type="InterPro" id="IPR002110">
    <property type="entry name" value="Ankyrin_rpt"/>
</dbReference>
<dbReference type="Gene3D" id="1.25.40.20">
    <property type="entry name" value="Ankyrin repeat-containing domain"/>
    <property type="match status" value="2"/>
</dbReference>
<dbReference type="SMART" id="SM00248">
    <property type="entry name" value="ANK"/>
    <property type="match status" value="4"/>
</dbReference>
<dbReference type="Proteomes" id="UP000186817">
    <property type="component" value="Unassembled WGS sequence"/>
</dbReference>
<dbReference type="InterPro" id="IPR051165">
    <property type="entry name" value="Multifunctional_ANK_Repeat"/>
</dbReference>
<sequence length="580" mass="63212">MYTVSSEVLLRMTRIQPHEELKALDMLIVFDGTQGKTGFVSHQWAASHHPDPDMKQMKVLQDALRHLLLDTGVVPLDVSTEAAVLSAKAISLKAFQLEPLLLWYDYFSCPQLERSTSGGPNDRGKAIQSIPAYIGKCHFFFGLVPFMEDSVLSPSSWGQRGWCRMERVVREISSDHIWILVKSATSLEIVGASLSFPMSPVGTGIFGVEDDRDKLGPVLQSVVRSKLRHCLKARDLPAYRRHLNLQPFYFRGLTVECVEDLVPGFDPSLSLDPQAYIVAKFLHENGLRCVREVDRAGWTALHYAALGGNAELLAALLQQGAEPNRRTAKDEPNLGVAIWTSALDLAMMYGNNDAGQVLIDAGARLKGLLGPVMHSAAVSDNGEGIRLLCAAGGDPHGRSLFGAPALAIACYFGAVAAREELLSHAVFDAPTLSYALFLGMVFRGGTAESVHRLVNLRADVNFQWRLSCASPLGFIFRMKSAQHRLGRAMVLSELAYHFNGMTPLMAAVFSSQYEGAAGLIAAGASFELTNCRGWTAADFARGRTVPEFLVQGLAGDRSECRRVARLALSAGAGPYVEHKV</sequence>
<protein>
    <submittedName>
        <fullName evidence="4">Serine/threonine-protein phosphatase 6 regulatory ankyrin repeat subunit B</fullName>
    </submittedName>
</protein>
<dbReference type="EMBL" id="LSRX01001234">
    <property type="protein sequence ID" value="OLP81975.1"/>
    <property type="molecule type" value="Genomic_DNA"/>
</dbReference>
<dbReference type="SUPFAM" id="SSF48403">
    <property type="entry name" value="Ankyrin repeat"/>
    <property type="match status" value="1"/>
</dbReference>
<keyword evidence="1" id="KW-0677">Repeat</keyword>
<keyword evidence="5" id="KW-1185">Reference proteome</keyword>
<feature type="repeat" description="ANK" evidence="3">
    <location>
        <begin position="296"/>
        <end position="328"/>
    </location>
</feature>
<proteinExistence type="predicted"/>
<dbReference type="InterPro" id="IPR036770">
    <property type="entry name" value="Ankyrin_rpt-contain_sf"/>
</dbReference>
<dbReference type="AlphaFoldDB" id="A0A1Q9CGB7"/>
<gene>
    <name evidence="4" type="primary">Ankrd44</name>
    <name evidence="4" type="ORF">AK812_SmicGene37421</name>
</gene>
<evidence type="ECO:0000256" key="3">
    <source>
        <dbReference type="PROSITE-ProRule" id="PRU00023"/>
    </source>
</evidence>